<evidence type="ECO:0000313" key="3">
    <source>
        <dbReference type="Proteomes" id="UP001153269"/>
    </source>
</evidence>
<reference evidence="2" key="1">
    <citation type="submission" date="2020-03" db="EMBL/GenBank/DDBJ databases">
        <authorList>
            <person name="Weist P."/>
        </authorList>
    </citation>
    <scope>NUCLEOTIDE SEQUENCE</scope>
</reference>
<comment type="caution">
    <text evidence="2">The sequence shown here is derived from an EMBL/GenBank/DDBJ whole genome shotgun (WGS) entry which is preliminary data.</text>
</comment>
<dbReference type="EMBL" id="CADEAL010000166">
    <property type="protein sequence ID" value="CAB1415631.1"/>
    <property type="molecule type" value="Genomic_DNA"/>
</dbReference>
<evidence type="ECO:0000256" key="1">
    <source>
        <dbReference type="SAM" id="MobiDB-lite"/>
    </source>
</evidence>
<dbReference type="AlphaFoldDB" id="A0A9N7TND6"/>
<gene>
    <name evidence="2" type="ORF">PLEPLA_LOCUS3349</name>
</gene>
<name>A0A9N7TND6_PLEPL</name>
<protein>
    <submittedName>
        <fullName evidence="2">Uncharacterized protein</fullName>
    </submittedName>
</protein>
<organism evidence="2 3">
    <name type="scientific">Pleuronectes platessa</name>
    <name type="common">European plaice</name>
    <dbReference type="NCBI Taxonomy" id="8262"/>
    <lineage>
        <taxon>Eukaryota</taxon>
        <taxon>Metazoa</taxon>
        <taxon>Chordata</taxon>
        <taxon>Craniata</taxon>
        <taxon>Vertebrata</taxon>
        <taxon>Euteleostomi</taxon>
        <taxon>Actinopterygii</taxon>
        <taxon>Neopterygii</taxon>
        <taxon>Teleostei</taxon>
        <taxon>Neoteleostei</taxon>
        <taxon>Acanthomorphata</taxon>
        <taxon>Carangaria</taxon>
        <taxon>Pleuronectiformes</taxon>
        <taxon>Pleuronectoidei</taxon>
        <taxon>Pleuronectidae</taxon>
        <taxon>Pleuronectes</taxon>
    </lineage>
</organism>
<evidence type="ECO:0000313" key="2">
    <source>
        <dbReference type="EMBL" id="CAB1415631.1"/>
    </source>
</evidence>
<accession>A0A9N7TND6</accession>
<sequence>MKINQVSALQSQTHDDTITVHESRCAGGVGDATLTLAEGSLSLRGGEEEGETGWTRERERNQHQSLNPSPSSVIVKHSLPCFLSPSPVLSVINLKSCDPAPRTPPMRKWSTKTQNRGYITRHRRREALQQQQGFFTHSPPSASRSLALSRQNLCLSECESGESCSSEPKLRRGALS</sequence>
<feature type="region of interest" description="Disordered" evidence="1">
    <location>
        <begin position="40"/>
        <end position="70"/>
    </location>
</feature>
<dbReference type="Proteomes" id="UP001153269">
    <property type="component" value="Unassembled WGS sequence"/>
</dbReference>
<keyword evidence="3" id="KW-1185">Reference proteome</keyword>
<proteinExistence type="predicted"/>